<evidence type="ECO:0000256" key="5">
    <source>
        <dbReference type="PROSITE-ProRule" id="PRU00169"/>
    </source>
</evidence>
<keyword evidence="4" id="KW-0804">Transcription</keyword>
<evidence type="ECO:0000313" key="8">
    <source>
        <dbReference type="EMBL" id="MVQ31375.1"/>
    </source>
</evidence>
<dbReference type="SMART" id="SM00421">
    <property type="entry name" value="HTH_LUXR"/>
    <property type="match status" value="1"/>
</dbReference>
<accession>A0A6N8IXR2</accession>
<dbReference type="SMART" id="SM00448">
    <property type="entry name" value="REC"/>
    <property type="match status" value="1"/>
</dbReference>
<dbReference type="PANTHER" id="PTHR44688:SF16">
    <property type="entry name" value="DNA-BINDING TRANSCRIPTIONAL ACTIVATOR DEVR_DOSR"/>
    <property type="match status" value="1"/>
</dbReference>
<dbReference type="GO" id="GO:0003677">
    <property type="term" value="F:DNA binding"/>
    <property type="evidence" value="ECO:0007669"/>
    <property type="project" value="UniProtKB-KW"/>
</dbReference>
<name>A0A6N8IXR2_9BURK</name>
<dbReference type="SUPFAM" id="SSF52172">
    <property type="entry name" value="CheY-like"/>
    <property type="match status" value="1"/>
</dbReference>
<sequence length="248" mass="26692">MQSKGRTGGFSIFRNPPCVWPESMSGQPGAPVRVHVIDSDPHLRGVVAQELMGDTRTVVSGQAGSLRDGRRLLRDEPCDVLLVDMHLEDGLGLELISQARALRPPAEVVVLSRLDSDDDAMRAFDLGAAGFVVKDSWFVSFVQAVLQVANGGASVTPSVSRRLLLQLGRGRAATELGLSPGQVVRIKLSERELEVLKMIASGLTSVEIGQRLAISCTTVNSHVKNMYQKLHVKSRAQAVSCASSWGLI</sequence>
<gene>
    <name evidence="8" type="ORF">GON04_18100</name>
</gene>
<keyword evidence="2" id="KW-0805">Transcription regulation</keyword>
<evidence type="ECO:0000256" key="2">
    <source>
        <dbReference type="ARBA" id="ARBA00023015"/>
    </source>
</evidence>
<comment type="caution">
    <text evidence="8">The sequence shown here is derived from an EMBL/GenBank/DDBJ whole genome shotgun (WGS) entry which is preliminary data.</text>
</comment>
<dbReference type="InterPro" id="IPR000792">
    <property type="entry name" value="Tscrpt_reg_LuxR_C"/>
</dbReference>
<reference evidence="8 9" key="1">
    <citation type="submission" date="2019-12" db="EMBL/GenBank/DDBJ databases">
        <authorList>
            <person name="Huq M.A."/>
        </authorList>
    </citation>
    <scope>NUCLEOTIDE SEQUENCE [LARGE SCALE GENOMIC DNA]</scope>
    <source>
        <strain evidence="8 9">MAH-25</strain>
    </source>
</reference>
<evidence type="ECO:0000256" key="4">
    <source>
        <dbReference type="ARBA" id="ARBA00023163"/>
    </source>
</evidence>
<dbReference type="PROSITE" id="PS00622">
    <property type="entry name" value="HTH_LUXR_1"/>
    <property type="match status" value="1"/>
</dbReference>
<dbReference type="EMBL" id="WSEL01000009">
    <property type="protein sequence ID" value="MVQ31375.1"/>
    <property type="molecule type" value="Genomic_DNA"/>
</dbReference>
<dbReference type="PROSITE" id="PS50110">
    <property type="entry name" value="RESPONSE_REGULATORY"/>
    <property type="match status" value="1"/>
</dbReference>
<proteinExistence type="predicted"/>
<feature type="domain" description="Response regulatory" evidence="7">
    <location>
        <begin position="33"/>
        <end position="149"/>
    </location>
</feature>
<dbReference type="GO" id="GO:0006355">
    <property type="term" value="P:regulation of DNA-templated transcription"/>
    <property type="evidence" value="ECO:0007669"/>
    <property type="project" value="InterPro"/>
</dbReference>
<dbReference type="InterPro" id="IPR016032">
    <property type="entry name" value="Sig_transdc_resp-reg_C-effctor"/>
</dbReference>
<dbReference type="InterPro" id="IPR058245">
    <property type="entry name" value="NreC/VraR/RcsB-like_REC"/>
</dbReference>
<evidence type="ECO:0000259" key="7">
    <source>
        <dbReference type="PROSITE" id="PS50110"/>
    </source>
</evidence>
<evidence type="ECO:0000256" key="1">
    <source>
        <dbReference type="ARBA" id="ARBA00022553"/>
    </source>
</evidence>
<dbReference type="SUPFAM" id="SSF46894">
    <property type="entry name" value="C-terminal effector domain of the bipartite response regulators"/>
    <property type="match status" value="1"/>
</dbReference>
<organism evidence="8 9">
    <name type="scientific">Ramlibacter pinisoli</name>
    <dbReference type="NCBI Taxonomy" id="2682844"/>
    <lineage>
        <taxon>Bacteria</taxon>
        <taxon>Pseudomonadati</taxon>
        <taxon>Pseudomonadota</taxon>
        <taxon>Betaproteobacteria</taxon>
        <taxon>Burkholderiales</taxon>
        <taxon>Comamonadaceae</taxon>
        <taxon>Ramlibacter</taxon>
    </lineage>
</organism>
<dbReference type="PANTHER" id="PTHR44688">
    <property type="entry name" value="DNA-BINDING TRANSCRIPTIONAL ACTIVATOR DEVR_DOSR"/>
    <property type="match status" value="1"/>
</dbReference>
<feature type="modified residue" description="4-aspartylphosphate" evidence="5">
    <location>
        <position position="84"/>
    </location>
</feature>
<dbReference type="Pfam" id="PF00072">
    <property type="entry name" value="Response_reg"/>
    <property type="match status" value="1"/>
</dbReference>
<feature type="domain" description="HTH luxR-type" evidence="6">
    <location>
        <begin position="181"/>
        <end position="246"/>
    </location>
</feature>
<dbReference type="CDD" id="cd06170">
    <property type="entry name" value="LuxR_C_like"/>
    <property type="match status" value="1"/>
</dbReference>
<dbReference type="GO" id="GO:0000160">
    <property type="term" value="P:phosphorelay signal transduction system"/>
    <property type="evidence" value="ECO:0007669"/>
    <property type="project" value="InterPro"/>
</dbReference>
<dbReference type="InterPro" id="IPR001789">
    <property type="entry name" value="Sig_transdc_resp-reg_receiver"/>
</dbReference>
<dbReference type="PROSITE" id="PS50043">
    <property type="entry name" value="HTH_LUXR_2"/>
    <property type="match status" value="1"/>
</dbReference>
<protein>
    <submittedName>
        <fullName evidence="8">Response regulator</fullName>
    </submittedName>
</protein>
<keyword evidence="3" id="KW-0238">DNA-binding</keyword>
<dbReference type="Gene3D" id="1.10.10.10">
    <property type="entry name" value="Winged helix-like DNA-binding domain superfamily/Winged helix DNA-binding domain"/>
    <property type="match status" value="1"/>
</dbReference>
<dbReference type="CDD" id="cd17535">
    <property type="entry name" value="REC_NarL-like"/>
    <property type="match status" value="1"/>
</dbReference>
<dbReference type="Proteomes" id="UP000469385">
    <property type="component" value="Unassembled WGS sequence"/>
</dbReference>
<keyword evidence="1 5" id="KW-0597">Phosphoprotein</keyword>
<evidence type="ECO:0000259" key="6">
    <source>
        <dbReference type="PROSITE" id="PS50043"/>
    </source>
</evidence>
<keyword evidence="9" id="KW-1185">Reference proteome</keyword>
<evidence type="ECO:0000313" key="9">
    <source>
        <dbReference type="Proteomes" id="UP000469385"/>
    </source>
</evidence>
<dbReference type="InterPro" id="IPR036388">
    <property type="entry name" value="WH-like_DNA-bd_sf"/>
</dbReference>
<dbReference type="PRINTS" id="PR00038">
    <property type="entry name" value="HTHLUXR"/>
</dbReference>
<dbReference type="Pfam" id="PF00196">
    <property type="entry name" value="GerE"/>
    <property type="match status" value="1"/>
</dbReference>
<dbReference type="Gene3D" id="3.40.50.2300">
    <property type="match status" value="1"/>
</dbReference>
<dbReference type="InterPro" id="IPR011006">
    <property type="entry name" value="CheY-like_superfamily"/>
</dbReference>
<dbReference type="AlphaFoldDB" id="A0A6N8IXR2"/>
<evidence type="ECO:0000256" key="3">
    <source>
        <dbReference type="ARBA" id="ARBA00023125"/>
    </source>
</evidence>